<reference evidence="2 3" key="1">
    <citation type="submission" date="2019-09" db="EMBL/GenBank/DDBJ databases">
        <title>Parvibaculum sedimenti sp. nov., isolated from sediment.</title>
        <authorList>
            <person name="Wang Y."/>
        </authorList>
    </citation>
    <scope>NUCLEOTIDE SEQUENCE [LARGE SCALE GENOMIC DNA]</scope>
    <source>
        <strain evidence="2 3">HXT-9</strain>
    </source>
</reference>
<dbReference type="AlphaFoldDB" id="A0A6N6VLQ3"/>
<dbReference type="RefSeq" id="WP_152214700.1">
    <property type="nucleotide sequence ID" value="NZ_JBAQYD010000268.1"/>
</dbReference>
<accession>A0A6N6VLQ3</accession>
<keyword evidence="1" id="KW-0732">Signal</keyword>
<keyword evidence="3" id="KW-1185">Reference proteome</keyword>
<dbReference type="Pfam" id="PF07044">
    <property type="entry name" value="DUF1329"/>
    <property type="match status" value="1"/>
</dbReference>
<gene>
    <name evidence="2" type="ORF">F2P47_03160</name>
</gene>
<organism evidence="2 3">
    <name type="scientific">Parvibaculum sedimenti</name>
    <dbReference type="NCBI Taxonomy" id="2608632"/>
    <lineage>
        <taxon>Bacteria</taxon>
        <taxon>Pseudomonadati</taxon>
        <taxon>Pseudomonadota</taxon>
        <taxon>Alphaproteobacteria</taxon>
        <taxon>Hyphomicrobiales</taxon>
        <taxon>Parvibaculaceae</taxon>
        <taxon>Parvibaculum</taxon>
    </lineage>
</organism>
<dbReference type="CDD" id="cd16329">
    <property type="entry name" value="LolA_like"/>
    <property type="match status" value="1"/>
</dbReference>
<evidence type="ECO:0000256" key="1">
    <source>
        <dbReference type="SAM" id="SignalP"/>
    </source>
</evidence>
<sequence length="452" mass="50347">MKRTTLLVSALVFGALGTSALAAVPDAQVNRLGNDLTPIGAEKAGEGDIPAWTGGLSTVPSNVTYKPGDRVPDPFASDPIKYTITPANEAQYANVLTDGHKALMKAYPDYKLNVYPSRRSCAYPDRVYAATKNNAKIGELTGGGSGVGKAIMGFPFPIPNNAYEIMWNHTLRYRSFKLTRQFAAAPVTRGGDYTLNIVQDEAILQWSDPSKKSAEDLNNISLYYLANTIAPAREAGNVILVYEALNATLNGGRQAWQYSPGTRRVRRAPNIAYDNPGTNTDGLSTSDAFDGYNGALDRYDWTVIDKKPMIIPVNDYKAESTKYKDYVKPLHLNQDSIRYELQRTWNFEAKLRPNTRHVYARRVYHNHEDAWEVSVAELYDGRGQLWRVQEVQELQRYQVPLCGTGTEAVYDLQSGRYLALGMQNEEPPVNYAADELDPSRYTPNAIRQLGVR</sequence>
<dbReference type="EMBL" id="WESC01000002">
    <property type="protein sequence ID" value="KAB7742278.1"/>
    <property type="molecule type" value="Genomic_DNA"/>
</dbReference>
<comment type="caution">
    <text evidence="2">The sequence shown here is derived from an EMBL/GenBank/DDBJ whole genome shotgun (WGS) entry which is preliminary data.</text>
</comment>
<dbReference type="Gene3D" id="2.50.20.10">
    <property type="entry name" value="Lipoprotein localisation LolA/LolB/LppX"/>
    <property type="match status" value="1"/>
</dbReference>
<proteinExistence type="predicted"/>
<feature type="signal peptide" evidence="1">
    <location>
        <begin position="1"/>
        <end position="22"/>
    </location>
</feature>
<protein>
    <submittedName>
        <fullName evidence="2">DUF1329 domain-containing protein</fullName>
    </submittedName>
</protein>
<feature type="chain" id="PRO_5026993696" evidence="1">
    <location>
        <begin position="23"/>
        <end position="452"/>
    </location>
</feature>
<dbReference type="Proteomes" id="UP000468901">
    <property type="component" value="Unassembled WGS sequence"/>
</dbReference>
<evidence type="ECO:0000313" key="3">
    <source>
        <dbReference type="Proteomes" id="UP000468901"/>
    </source>
</evidence>
<dbReference type="InterPro" id="IPR010752">
    <property type="entry name" value="DUF1329"/>
</dbReference>
<name>A0A6N6VLQ3_9HYPH</name>
<evidence type="ECO:0000313" key="2">
    <source>
        <dbReference type="EMBL" id="KAB7742278.1"/>
    </source>
</evidence>